<organism evidence="1 2">
    <name type="scientific">Thraustotheca clavata</name>
    <dbReference type="NCBI Taxonomy" id="74557"/>
    <lineage>
        <taxon>Eukaryota</taxon>
        <taxon>Sar</taxon>
        <taxon>Stramenopiles</taxon>
        <taxon>Oomycota</taxon>
        <taxon>Saprolegniomycetes</taxon>
        <taxon>Saprolegniales</taxon>
        <taxon>Achlyaceae</taxon>
        <taxon>Thraustotheca</taxon>
    </lineage>
</organism>
<dbReference type="PANTHER" id="PTHR46586:SF3">
    <property type="entry name" value="ANKYRIN REPEAT-CONTAINING PROTEIN"/>
    <property type="match status" value="1"/>
</dbReference>
<dbReference type="InterPro" id="IPR052050">
    <property type="entry name" value="SecEffector_AnkRepeat"/>
</dbReference>
<dbReference type="SUPFAM" id="SSF140860">
    <property type="entry name" value="Pseudo ankyrin repeat-like"/>
    <property type="match status" value="1"/>
</dbReference>
<dbReference type="PANTHER" id="PTHR46586">
    <property type="entry name" value="ANKYRIN REPEAT-CONTAINING PROTEIN"/>
    <property type="match status" value="1"/>
</dbReference>
<keyword evidence="2" id="KW-1185">Reference proteome</keyword>
<dbReference type="EMBL" id="JNBS01001352">
    <property type="protein sequence ID" value="OQS01888.1"/>
    <property type="molecule type" value="Genomic_DNA"/>
</dbReference>
<gene>
    <name evidence="1" type="ORF">THRCLA_21578</name>
</gene>
<dbReference type="AlphaFoldDB" id="A0A1V9ZV49"/>
<dbReference type="Proteomes" id="UP000243217">
    <property type="component" value="Unassembled WGS sequence"/>
</dbReference>
<dbReference type="STRING" id="74557.A0A1V9ZV49"/>
<name>A0A1V9ZV49_9STRA</name>
<proteinExistence type="predicted"/>
<evidence type="ECO:0000313" key="2">
    <source>
        <dbReference type="Proteomes" id="UP000243217"/>
    </source>
</evidence>
<sequence length="150" mass="17292">MKILDQPKYFRGFALGRIIYEGKVDLALEMLTLYSPEEMDMPKTVYDIYQYTMDNAARAHSLELLKKLHERKLGLCTANAMDTAATIGDLEMVCFLDENRTEGCSCRAFKKAKKFHHQEILAYLDANRPQDKHISAPTQHQPIYMLCTIQ</sequence>
<evidence type="ECO:0000313" key="1">
    <source>
        <dbReference type="EMBL" id="OQS01888.1"/>
    </source>
</evidence>
<reference evidence="1 2" key="1">
    <citation type="journal article" date="2014" name="Genome Biol. Evol.">
        <title>The secreted proteins of Achlya hypogyna and Thraustotheca clavata identify the ancestral oomycete secretome and reveal gene acquisitions by horizontal gene transfer.</title>
        <authorList>
            <person name="Misner I."/>
            <person name="Blouin N."/>
            <person name="Leonard G."/>
            <person name="Richards T.A."/>
            <person name="Lane C.E."/>
        </authorList>
    </citation>
    <scope>NUCLEOTIDE SEQUENCE [LARGE SCALE GENOMIC DNA]</scope>
    <source>
        <strain evidence="1 2">ATCC 34112</strain>
    </source>
</reference>
<comment type="caution">
    <text evidence="1">The sequence shown here is derived from an EMBL/GenBank/DDBJ whole genome shotgun (WGS) entry which is preliminary data.</text>
</comment>
<accession>A0A1V9ZV49</accession>
<protein>
    <submittedName>
        <fullName evidence="1">Uncharacterized protein</fullName>
    </submittedName>
</protein>